<dbReference type="UniPathway" id="UPA00253">
    <property type="reaction ID" value="UER00334"/>
</dbReference>
<evidence type="ECO:0000313" key="11">
    <source>
        <dbReference type="Proteomes" id="UP000315037"/>
    </source>
</evidence>
<dbReference type="InterPro" id="IPR022310">
    <property type="entry name" value="NAD/GMP_synthase"/>
</dbReference>
<dbReference type="HAMAP" id="MF_02090">
    <property type="entry name" value="NadE_glutamine_dep"/>
    <property type="match status" value="1"/>
</dbReference>
<evidence type="ECO:0000259" key="9">
    <source>
        <dbReference type="PROSITE" id="PS50263"/>
    </source>
</evidence>
<dbReference type="InterPro" id="IPR014729">
    <property type="entry name" value="Rossmann-like_a/b/a_fold"/>
</dbReference>
<dbReference type="EC" id="6.3.5.1" evidence="7 8"/>
<comment type="caution">
    <text evidence="10">The sequence shown here is derived from an EMBL/GenBank/DDBJ whole genome shotgun (WGS) entry which is preliminary data.</text>
</comment>
<feature type="binding site" evidence="7">
    <location>
        <begin position="529"/>
        <end position="532"/>
    </location>
    <ligand>
        <name>deamido-NAD(+)</name>
        <dbReference type="ChEBI" id="CHEBI:58437"/>
        <note>ligand shared between two neighboring subunits</note>
    </ligand>
</feature>
<keyword evidence="11" id="KW-1185">Reference proteome</keyword>
<dbReference type="Gene3D" id="3.60.110.10">
    <property type="entry name" value="Carbon-nitrogen hydrolase"/>
    <property type="match status" value="1"/>
</dbReference>
<evidence type="ECO:0000256" key="2">
    <source>
        <dbReference type="ARBA" id="ARBA00007145"/>
    </source>
</evidence>
<comment type="similarity">
    <text evidence="2 7 8">In the C-terminal section; belongs to the NAD synthetase family.</text>
</comment>
<keyword evidence="3 7" id="KW-0436">Ligase</keyword>
<evidence type="ECO:0000256" key="8">
    <source>
        <dbReference type="PIRNR" id="PIRNR006630"/>
    </source>
</evidence>
<dbReference type="InterPro" id="IPR003694">
    <property type="entry name" value="NAD_synthase"/>
</dbReference>
<feature type="binding site" evidence="7">
    <location>
        <position position="128"/>
    </location>
    <ligand>
        <name>L-glutamine</name>
        <dbReference type="ChEBI" id="CHEBI:58359"/>
    </ligand>
</feature>
<comment type="catalytic activity">
    <reaction evidence="7 8">
        <text>deamido-NAD(+) + L-glutamine + ATP + H2O = L-glutamate + AMP + diphosphate + NAD(+) + H(+)</text>
        <dbReference type="Rhea" id="RHEA:24384"/>
        <dbReference type="ChEBI" id="CHEBI:15377"/>
        <dbReference type="ChEBI" id="CHEBI:15378"/>
        <dbReference type="ChEBI" id="CHEBI:29985"/>
        <dbReference type="ChEBI" id="CHEBI:30616"/>
        <dbReference type="ChEBI" id="CHEBI:33019"/>
        <dbReference type="ChEBI" id="CHEBI:57540"/>
        <dbReference type="ChEBI" id="CHEBI:58359"/>
        <dbReference type="ChEBI" id="CHEBI:58437"/>
        <dbReference type="ChEBI" id="CHEBI:456215"/>
        <dbReference type="EC" id="6.3.5.1"/>
    </reaction>
</comment>
<gene>
    <name evidence="7" type="primary">nadE</name>
    <name evidence="10" type="ORF">E3202_05610</name>
</gene>
<feature type="active site" description="Proton acceptor; for glutaminase activity" evidence="7">
    <location>
        <position position="53"/>
    </location>
</feature>
<dbReference type="PANTHER" id="PTHR23090:SF9">
    <property type="entry name" value="GLUTAMINE-DEPENDENT NAD(+) SYNTHETASE"/>
    <property type="match status" value="1"/>
</dbReference>
<dbReference type="Gene3D" id="3.40.50.620">
    <property type="entry name" value="HUPs"/>
    <property type="match status" value="1"/>
</dbReference>
<dbReference type="GO" id="GO:0008795">
    <property type="term" value="F:NAD+ synthase activity"/>
    <property type="evidence" value="ECO:0007669"/>
    <property type="project" value="UniProtKB-UniRule"/>
</dbReference>
<dbReference type="GO" id="GO:0004359">
    <property type="term" value="F:glutaminase activity"/>
    <property type="evidence" value="ECO:0007669"/>
    <property type="project" value="InterPro"/>
</dbReference>
<feature type="binding site" evidence="7">
    <location>
        <position position="524"/>
    </location>
    <ligand>
        <name>deamido-NAD(+)</name>
        <dbReference type="ChEBI" id="CHEBI:58437"/>
        <note>ligand shared between two neighboring subunits</note>
    </ligand>
</feature>
<dbReference type="CDD" id="cd00553">
    <property type="entry name" value="NAD_synthase"/>
    <property type="match status" value="1"/>
</dbReference>
<evidence type="ECO:0000256" key="5">
    <source>
        <dbReference type="ARBA" id="ARBA00022840"/>
    </source>
</evidence>
<feature type="domain" description="CN hydrolase" evidence="9">
    <location>
        <begin position="13"/>
        <end position="287"/>
    </location>
</feature>
<dbReference type="SUPFAM" id="SSF56317">
    <property type="entry name" value="Carbon-nitrogen hydrolase"/>
    <property type="match status" value="1"/>
</dbReference>
<sequence>MDDFRNLYRQGFMRVAACTLPVTLADPQANARAIAEQLRQCDREAVGLAVFPELGLSGYTLEDLHFQELLLDKVEEALQWLAEATRDLMTVAVIGLPLRKGDQLYNCAAILQRGRILGIVPKTALPRYREFYEPRYFTSGAQSGGEGAAGFLTLKKGPPGGQPILFGTDLLFQAEDVPDFTLGVEICEDLWAPASPGSDLAMAGATVLANLSASPVTVGRSEERDLLCRAQSMRALCAYVYAASGAGESTTDLSWDGQTTIHEAGRLLAAGKRFPQGAEKVVADVDLTLLRQERLRNGHFSPQRPFRTVSFTLQPPAGDLGLKRLVPRFPFLPPAAGGLDAPELASAEGSAVLARECEEILDIQVQGLCRRLQASGARCMVLGVSGGLDSALALLVAVKAAQRLGWPASRILARSMPGFATGTESRPLAEKLMESLGVSGGTLDIRPTARSMLQAIDHPSAAWLDDGEEAGRTAENHAPAKQKAPDGVWDVTFENVQAGLRTDFLFRLANQHGGLVIGTGDLSELALGWCTYGVGDQMAHYNVNAGLPKTMVQQLVRWYAQAGGDQDGIWPADCREILDRIVQAEITPELVPDTGQGQQSTQAHIGPYPLQDFTLYQVLRHGFSPWRIAFMQEKAWGAGSQSPYPPGYPGADRASYTLEEIIRWMRVFMKRYFATSQFKRSAMPNGPKILAGGALSPRGDWRAPSDGNAEMWLRDLEQVSALLGQGK</sequence>
<evidence type="ECO:0000256" key="6">
    <source>
        <dbReference type="ARBA" id="ARBA00023027"/>
    </source>
</evidence>
<evidence type="ECO:0000256" key="4">
    <source>
        <dbReference type="ARBA" id="ARBA00022741"/>
    </source>
</evidence>
<feature type="binding site" evidence="7">
    <location>
        <begin position="383"/>
        <end position="390"/>
    </location>
    <ligand>
        <name>ATP</name>
        <dbReference type="ChEBI" id="CHEBI:30616"/>
    </ligand>
</feature>
<dbReference type="PANTHER" id="PTHR23090">
    <property type="entry name" value="NH 3 /GLUTAMINE-DEPENDENT NAD + SYNTHETASE"/>
    <property type="match status" value="1"/>
</dbReference>
<feature type="active site" description="Nucleophile; for glutaminase activity" evidence="7">
    <location>
        <position position="187"/>
    </location>
</feature>
<dbReference type="AlphaFoldDB" id="A0A506UMI2"/>
<keyword evidence="6 7" id="KW-0520">NAD</keyword>
<keyword evidence="5 7" id="KW-0067">ATP-binding</keyword>
<proteinExistence type="inferred from homology"/>
<feature type="binding site" evidence="7">
    <location>
        <position position="495"/>
    </location>
    <ligand>
        <name>deamido-NAD(+)</name>
        <dbReference type="ChEBI" id="CHEBI:58437"/>
        <note>ligand shared between two neighboring subunits</note>
    </ligand>
</feature>
<feature type="binding site" evidence="7">
    <location>
        <position position="220"/>
    </location>
    <ligand>
        <name>L-glutamine</name>
        <dbReference type="ChEBI" id="CHEBI:58359"/>
    </ligand>
</feature>
<feature type="binding site" evidence="7">
    <location>
        <position position="214"/>
    </location>
    <ligand>
        <name>L-glutamine</name>
        <dbReference type="ChEBI" id="CHEBI:58359"/>
    </ligand>
</feature>
<protein>
    <recommendedName>
        <fullName evidence="7 8">Glutamine-dependent NAD(+) synthetase</fullName>
        <ecNumber evidence="7 8">6.3.5.1</ecNumber>
    </recommendedName>
    <alternativeName>
        <fullName evidence="7 8">NAD(+) synthase [glutamine-hydrolyzing]</fullName>
    </alternativeName>
</protein>
<name>A0A506UMI2_9PROT</name>
<organism evidence="10 11">
    <name type="scientific">Oecophyllibacter saccharovorans</name>
    <dbReference type="NCBI Taxonomy" id="2558360"/>
    <lineage>
        <taxon>Bacteria</taxon>
        <taxon>Pseudomonadati</taxon>
        <taxon>Pseudomonadota</taxon>
        <taxon>Alphaproteobacteria</taxon>
        <taxon>Acetobacterales</taxon>
        <taxon>Acetobacteraceae</taxon>
        <taxon>Oecophyllibacter</taxon>
    </lineage>
</organism>
<feature type="active site" description="For glutaminase activity" evidence="7">
    <location>
        <position position="122"/>
    </location>
</feature>
<evidence type="ECO:0000256" key="7">
    <source>
        <dbReference type="HAMAP-Rule" id="MF_02090"/>
    </source>
</evidence>
<dbReference type="Gene3D" id="1.10.10.1140">
    <property type="entry name" value="Glutamine-dependent NAD+ synthetase, C-terminal domain"/>
    <property type="match status" value="1"/>
</dbReference>
<feature type="binding site" evidence="7">
    <location>
        <position position="519"/>
    </location>
    <ligand>
        <name>ATP</name>
        <dbReference type="ChEBI" id="CHEBI:30616"/>
    </ligand>
</feature>
<comment type="pathway">
    <text evidence="1 7 8">Cofactor biosynthesis; NAD(+) biosynthesis; NAD(+) from deamido-NAD(+) (L-Gln route): step 1/1.</text>
</comment>
<dbReference type="InterPro" id="IPR041856">
    <property type="entry name" value="NAD+_synth_C"/>
</dbReference>
<evidence type="ECO:0000256" key="3">
    <source>
        <dbReference type="ARBA" id="ARBA00022598"/>
    </source>
</evidence>
<dbReference type="Pfam" id="PF00795">
    <property type="entry name" value="CN_hydrolase"/>
    <property type="match status" value="1"/>
</dbReference>
<evidence type="ECO:0000256" key="1">
    <source>
        <dbReference type="ARBA" id="ARBA00005188"/>
    </source>
</evidence>
<dbReference type="EMBL" id="SORZ01000002">
    <property type="protein sequence ID" value="TPW34525.1"/>
    <property type="molecule type" value="Genomic_DNA"/>
</dbReference>
<dbReference type="FunFam" id="1.10.10.1140:FF:000001">
    <property type="entry name" value="Glutamine-dependent NAD(+) synthetase"/>
    <property type="match status" value="1"/>
</dbReference>
<dbReference type="GO" id="GO:0005524">
    <property type="term" value="F:ATP binding"/>
    <property type="evidence" value="ECO:0007669"/>
    <property type="project" value="UniProtKB-UniRule"/>
</dbReference>
<dbReference type="InterPro" id="IPR036526">
    <property type="entry name" value="C-N_Hydrolase_sf"/>
</dbReference>
<dbReference type="GO" id="GO:0003952">
    <property type="term" value="F:NAD+ synthase (glutamine-hydrolyzing) activity"/>
    <property type="evidence" value="ECO:0007669"/>
    <property type="project" value="UniProtKB-UniRule"/>
</dbReference>
<dbReference type="NCBIfam" id="NF002730">
    <property type="entry name" value="PRK02628.1"/>
    <property type="match status" value="1"/>
</dbReference>
<dbReference type="InterPro" id="IPR014445">
    <property type="entry name" value="Gln-dep_NAD_synthase"/>
</dbReference>
<dbReference type="PIRSF" id="PIRSF006630">
    <property type="entry name" value="NADS_GAT"/>
    <property type="match status" value="1"/>
</dbReference>
<evidence type="ECO:0000313" key="10">
    <source>
        <dbReference type="EMBL" id="TPW34525.1"/>
    </source>
</evidence>
<comment type="function">
    <text evidence="7">Catalyzes the ATP-dependent amidation of deamido-NAD to form NAD. Uses L-glutamine as a nitrogen source.</text>
</comment>
<dbReference type="CDD" id="cd07570">
    <property type="entry name" value="GAT_Gln-NAD-synth"/>
    <property type="match status" value="1"/>
</dbReference>
<feature type="binding site" evidence="7">
    <location>
        <position position="679"/>
    </location>
    <ligand>
        <name>deamido-NAD(+)</name>
        <dbReference type="ChEBI" id="CHEBI:58437"/>
        <note>ligand shared between two neighboring subunits</note>
    </ligand>
</feature>
<dbReference type="GO" id="GO:0009435">
    <property type="term" value="P:NAD+ biosynthetic process"/>
    <property type="evidence" value="ECO:0007669"/>
    <property type="project" value="UniProtKB-UniRule"/>
</dbReference>
<reference evidence="10 11" key="1">
    <citation type="submission" date="2019-03" db="EMBL/GenBank/DDBJ databases">
        <title>The complete genome sequence of Neokomagataea sp. Jb2 NBRC113641.</title>
        <authorList>
            <person name="Chua K.-O."/>
            <person name="Chan K.-G."/>
            <person name="See-Too W.-S."/>
        </authorList>
    </citation>
    <scope>NUCLEOTIDE SEQUENCE [LARGE SCALE GENOMIC DNA]</scope>
    <source>
        <strain evidence="10 11">Jb2</strain>
    </source>
</reference>
<dbReference type="InterPro" id="IPR003010">
    <property type="entry name" value="C-N_Hydrolase"/>
</dbReference>
<dbReference type="PROSITE" id="PS50263">
    <property type="entry name" value="CN_HYDROLASE"/>
    <property type="match status" value="1"/>
</dbReference>
<accession>A0A506UMI2</accession>
<dbReference type="Proteomes" id="UP000315037">
    <property type="component" value="Unassembled WGS sequence"/>
</dbReference>
<dbReference type="Pfam" id="PF02540">
    <property type="entry name" value="NAD_synthase"/>
    <property type="match status" value="1"/>
</dbReference>
<dbReference type="SUPFAM" id="SSF52402">
    <property type="entry name" value="Adenine nucleotide alpha hydrolases-like"/>
    <property type="match status" value="1"/>
</dbReference>
<keyword evidence="4 7" id="KW-0547">Nucleotide-binding</keyword>
<dbReference type="GO" id="GO:0005737">
    <property type="term" value="C:cytoplasm"/>
    <property type="evidence" value="ECO:0007669"/>
    <property type="project" value="InterPro"/>
</dbReference>